<keyword evidence="3 7" id="KW-0375">Hydrogen ion transport</keyword>
<keyword evidence="5 7" id="KW-0472">Membrane</keyword>
<reference evidence="8 9" key="1">
    <citation type="submission" date="2015-08" db="EMBL/GenBank/DDBJ databases">
        <title>Complete genome sequence of Rufibacter tibetensis strain 1351t, a radiation-resistant bacterium from tibet plateau.</title>
        <authorList>
            <person name="Dai J."/>
        </authorList>
    </citation>
    <scope>NUCLEOTIDE SEQUENCE [LARGE SCALE GENOMIC DNA]</scope>
    <source>
        <strain evidence="8 9">1351</strain>
    </source>
</reference>
<evidence type="ECO:0000313" key="8">
    <source>
        <dbReference type="EMBL" id="ALI99200.1"/>
    </source>
</evidence>
<evidence type="ECO:0000256" key="1">
    <source>
        <dbReference type="ARBA" id="ARBA00004370"/>
    </source>
</evidence>
<keyword evidence="7" id="KW-1003">Cell membrane</keyword>
<keyword evidence="9" id="KW-1185">Reference proteome</keyword>
<dbReference type="Pfam" id="PF00213">
    <property type="entry name" value="OSCP"/>
    <property type="match status" value="1"/>
</dbReference>
<keyword evidence="6 7" id="KW-0066">ATP synthesis</keyword>
<dbReference type="AlphaFoldDB" id="A0A0N7HWG7"/>
<dbReference type="NCBIfam" id="TIGR01145">
    <property type="entry name" value="ATP_synt_delta"/>
    <property type="match status" value="1"/>
</dbReference>
<dbReference type="OrthoDB" id="9802471at2"/>
<dbReference type="SUPFAM" id="SSF47928">
    <property type="entry name" value="N-terminal domain of the delta subunit of the F1F0-ATP synthase"/>
    <property type="match status" value="1"/>
</dbReference>
<dbReference type="KEGG" id="rti:DC20_09705"/>
<comment type="similarity">
    <text evidence="7">Belongs to the ATPase delta chain family.</text>
</comment>
<keyword evidence="7" id="KW-0139">CF(1)</keyword>
<dbReference type="PANTHER" id="PTHR11910">
    <property type="entry name" value="ATP SYNTHASE DELTA CHAIN"/>
    <property type="match status" value="1"/>
</dbReference>
<evidence type="ECO:0000313" key="9">
    <source>
        <dbReference type="Proteomes" id="UP000061382"/>
    </source>
</evidence>
<evidence type="ECO:0000256" key="2">
    <source>
        <dbReference type="ARBA" id="ARBA00022448"/>
    </source>
</evidence>
<protein>
    <recommendedName>
        <fullName evidence="7">ATP synthase subunit delta</fullName>
    </recommendedName>
    <alternativeName>
        <fullName evidence="7">ATP synthase F(1) sector subunit delta</fullName>
    </alternativeName>
    <alternativeName>
        <fullName evidence="7">F-type ATPase subunit delta</fullName>
        <shortName evidence="7">F-ATPase subunit delta</shortName>
    </alternativeName>
</protein>
<sequence length="186" mass="20989">MSDERVASRYAKSLLELSQEQGSLEQVYADMLSFTRVLNQNRDLSLVLRNPIIKHDKKLSILTAVFGGNMAELTMAFFRIITQKHREAVLESVAQEFVTQYNLLSGIQKATVTTAVPLTPELRATFQQMVAERTGGMKVELKEVVDPAVVGGYVLRIGDQQIDNTIRTSVQRLKNKFKENPYITKL</sequence>
<dbReference type="PATRIC" id="fig|512763.3.peg.2141"/>
<dbReference type="RefSeq" id="WP_062543655.1">
    <property type="nucleotide sequence ID" value="NZ_CP012643.1"/>
</dbReference>
<evidence type="ECO:0000256" key="6">
    <source>
        <dbReference type="ARBA" id="ARBA00023310"/>
    </source>
</evidence>
<dbReference type="InterPro" id="IPR000711">
    <property type="entry name" value="ATPase_OSCP/dsu"/>
</dbReference>
<proteinExistence type="inferred from homology"/>
<dbReference type="Proteomes" id="UP000061382">
    <property type="component" value="Chromosome"/>
</dbReference>
<dbReference type="GO" id="GO:0005886">
    <property type="term" value="C:plasma membrane"/>
    <property type="evidence" value="ECO:0007669"/>
    <property type="project" value="UniProtKB-SubCell"/>
</dbReference>
<keyword evidence="4 7" id="KW-0406">Ion transport</keyword>
<organism evidence="8 9">
    <name type="scientific">Rufibacter tibetensis</name>
    <dbReference type="NCBI Taxonomy" id="512763"/>
    <lineage>
        <taxon>Bacteria</taxon>
        <taxon>Pseudomonadati</taxon>
        <taxon>Bacteroidota</taxon>
        <taxon>Cytophagia</taxon>
        <taxon>Cytophagales</taxon>
        <taxon>Hymenobacteraceae</taxon>
        <taxon>Rufibacter</taxon>
    </lineage>
</organism>
<dbReference type="HAMAP" id="MF_01416">
    <property type="entry name" value="ATP_synth_delta_bact"/>
    <property type="match status" value="1"/>
</dbReference>
<dbReference type="PRINTS" id="PR00125">
    <property type="entry name" value="ATPASEDELTA"/>
</dbReference>
<evidence type="ECO:0000256" key="5">
    <source>
        <dbReference type="ARBA" id="ARBA00023136"/>
    </source>
</evidence>
<dbReference type="InterPro" id="IPR026015">
    <property type="entry name" value="ATP_synth_OSCP/delta_N_sf"/>
</dbReference>
<comment type="function">
    <text evidence="7">This protein is part of the stalk that links CF(0) to CF(1). It either transmits conformational changes from CF(0) to CF(1) or is implicated in proton conduction.</text>
</comment>
<name>A0A0N7HWG7_9BACT</name>
<dbReference type="STRING" id="512763.DC20_09705"/>
<comment type="function">
    <text evidence="7">F(1)F(0) ATP synthase produces ATP from ADP in the presence of a proton or sodium gradient. F-type ATPases consist of two structural domains, F(1) containing the extramembraneous catalytic core and F(0) containing the membrane proton channel, linked together by a central stalk and a peripheral stalk. During catalysis, ATP synthesis in the catalytic domain of F(1) is coupled via a rotary mechanism of the central stalk subunits to proton translocation.</text>
</comment>
<gene>
    <name evidence="7" type="primary">atpH</name>
    <name evidence="8" type="ORF">DC20_09705</name>
</gene>
<evidence type="ECO:0000256" key="3">
    <source>
        <dbReference type="ARBA" id="ARBA00022781"/>
    </source>
</evidence>
<dbReference type="Gene3D" id="1.10.520.20">
    <property type="entry name" value="N-terminal domain of the delta subunit of the F1F0-ATP synthase"/>
    <property type="match status" value="1"/>
</dbReference>
<evidence type="ECO:0000256" key="4">
    <source>
        <dbReference type="ARBA" id="ARBA00023065"/>
    </source>
</evidence>
<evidence type="ECO:0000256" key="7">
    <source>
        <dbReference type="HAMAP-Rule" id="MF_01416"/>
    </source>
</evidence>
<keyword evidence="2 7" id="KW-0813">Transport</keyword>
<dbReference type="EMBL" id="CP012643">
    <property type="protein sequence ID" value="ALI99200.1"/>
    <property type="molecule type" value="Genomic_DNA"/>
</dbReference>
<comment type="subcellular location">
    <subcellularLocation>
        <location evidence="7">Cell membrane</location>
        <topology evidence="7">Peripheral membrane protein</topology>
    </subcellularLocation>
    <subcellularLocation>
        <location evidence="1">Membrane</location>
    </subcellularLocation>
</comment>
<accession>A0A0N7HWG7</accession>
<dbReference type="GO" id="GO:0045259">
    <property type="term" value="C:proton-transporting ATP synthase complex"/>
    <property type="evidence" value="ECO:0007669"/>
    <property type="project" value="UniProtKB-KW"/>
</dbReference>
<dbReference type="InterPro" id="IPR020781">
    <property type="entry name" value="ATPase_OSCP/d_CS"/>
</dbReference>
<dbReference type="PROSITE" id="PS00389">
    <property type="entry name" value="ATPASE_DELTA"/>
    <property type="match status" value="1"/>
</dbReference>
<dbReference type="GO" id="GO:0046933">
    <property type="term" value="F:proton-transporting ATP synthase activity, rotational mechanism"/>
    <property type="evidence" value="ECO:0007669"/>
    <property type="project" value="UniProtKB-UniRule"/>
</dbReference>